<sequence length="101" mass="11375">MLISPILSVKNALYEIQAKKLLATTTAGKDETRLPLLEIFNRLGQCHTEFKRYFISNAYEFKYLLITVLALLPCMGQSKHPNADKGQTLSLILAILHNISI</sequence>
<name>A0ABQ3W0S6_9LACO</name>
<dbReference type="EMBL" id="BNJR01000014">
    <property type="protein sequence ID" value="GHP14258.1"/>
    <property type="molecule type" value="Genomic_DNA"/>
</dbReference>
<dbReference type="Proteomes" id="UP000604765">
    <property type="component" value="Unassembled WGS sequence"/>
</dbReference>
<evidence type="ECO:0000313" key="2">
    <source>
        <dbReference type="Proteomes" id="UP000604765"/>
    </source>
</evidence>
<dbReference type="RefSeq" id="WP_203630267.1">
    <property type="nucleotide sequence ID" value="NZ_BNJR01000014.1"/>
</dbReference>
<comment type="caution">
    <text evidence="1">The sequence shown here is derived from an EMBL/GenBank/DDBJ whole genome shotgun (WGS) entry which is preliminary data.</text>
</comment>
<accession>A0ABQ3W0S6</accession>
<keyword evidence="2" id="KW-1185">Reference proteome</keyword>
<protein>
    <submittedName>
        <fullName evidence="1">Uncharacterized protein</fullName>
    </submittedName>
</protein>
<organism evidence="1 2">
    <name type="scientific">Lentilactobacillus fungorum</name>
    <dbReference type="NCBI Taxonomy" id="2201250"/>
    <lineage>
        <taxon>Bacteria</taxon>
        <taxon>Bacillati</taxon>
        <taxon>Bacillota</taxon>
        <taxon>Bacilli</taxon>
        <taxon>Lactobacillales</taxon>
        <taxon>Lactobacillaceae</taxon>
        <taxon>Lentilactobacillus</taxon>
    </lineage>
</organism>
<reference evidence="1 2" key="1">
    <citation type="journal article" date="2021" name="Int. J. Syst. Evol. Microbiol.">
        <title>Lentilactobacillus fungorum sp. nov., isolated from spent mushroom substrates.</title>
        <authorList>
            <person name="Tohno M."/>
            <person name="Tanizawa Y."/>
            <person name="Kojima Y."/>
            <person name="Sakamoto M."/>
            <person name="Ohkuma M."/>
            <person name="Kobayashi H."/>
        </authorList>
    </citation>
    <scope>NUCLEOTIDE SEQUENCE [LARGE SCALE GENOMIC DNA]</scope>
    <source>
        <strain evidence="1 2">YK48G</strain>
    </source>
</reference>
<evidence type="ECO:0000313" key="1">
    <source>
        <dbReference type="EMBL" id="GHP14258.1"/>
    </source>
</evidence>
<proteinExistence type="predicted"/>
<gene>
    <name evidence="1" type="ORF">YK48G_16830</name>
</gene>